<dbReference type="Gene3D" id="3.50.80.10">
    <property type="entry name" value="D-tyrosyl-tRNA(Tyr) deacylase"/>
    <property type="match status" value="1"/>
</dbReference>
<reference evidence="3" key="2">
    <citation type="journal article" date="2014" name="ISME J.">
        <title>Microbial stratification in low pH oxic and suboxic macroscopic growths along an acid mine drainage.</title>
        <authorList>
            <person name="Mendez-Garcia C."/>
            <person name="Mesa V."/>
            <person name="Sprenger R.R."/>
            <person name="Richter M."/>
            <person name="Diez M.S."/>
            <person name="Solano J."/>
            <person name="Bargiela R."/>
            <person name="Golyshina O.V."/>
            <person name="Manteca A."/>
            <person name="Ramos J.L."/>
            <person name="Gallego J.R."/>
            <person name="Llorente I."/>
            <person name="Martins Dos Santos V.A."/>
            <person name="Jensen O.N."/>
            <person name="Pelaez A.I."/>
            <person name="Sanchez J."/>
            <person name="Ferrer M."/>
        </authorList>
    </citation>
    <scope>NUCLEOTIDE SEQUENCE</scope>
</reference>
<name>T0ZVN2_9ZZZZ</name>
<keyword evidence="2" id="KW-0812">Transmembrane</keyword>
<dbReference type="AlphaFoldDB" id="T0ZVN2"/>
<reference evidence="3" key="1">
    <citation type="submission" date="2013-08" db="EMBL/GenBank/DDBJ databases">
        <authorList>
            <person name="Mendez C."/>
            <person name="Richter M."/>
            <person name="Ferrer M."/>
            <person name="Sanchez J."/>
        </authorList>
    </citation>
    <scope>NUCLEOTIDE SEQUENCE</scope>
</reference>
<organism evidence="3">
    <name type="scientific">mine drainage metagenome</name>
    <dbReference type="NCBI Taxonomy" id="410659"/>
    <lineage>
        <taxon>unclassified sequences</taxon>
        <taxon>metagenomes</taxon>
        <taxon>ecological metagenomes</taxon>
    </lineage>
</organism>
<dbReference type="GO" id="GO:0005737">
    <property type="term" value="C:cytoplasm"/>
    <property type="evidence" value="ECO:0007669"/>
    <property type="project" value="InterPro"/>
</dbReference>
<sequence length="99" mass="10985">MKALIQRVTEAHVEVAGTIIASVGLGVLVFLGFERGDDRDTAIRMIDRVMHYRLFSDRDGRLNLDVQAVSGGVIWVPQFTLVADTRQGNRANLNHGLPR</sequence>
<dbReference type="GO" id="GO:0051500">
    <property type="term" value="F:D-tyrosyl-tRNA(Tyr) deacylase activity"/>
    <property type="evidence" value="ECO:0007669"/>
    <property type="project" value="TreeGrafter"/>
</dbReference>
<feature type="non-terminal residue" evidence="3">
    <location>
        <position position="99"/>
    </location>
</feature>
<dbReference type="PANTHER" id="PTHR10472">
    <property type="entry name" value="D-TYROSYL-TRNA TYR DEACYLASE"/>
    <property type="match status" value="1"/>
</dbReference>
<keyword evidence="2" id="KW-1133">Transmembrane helix</keyword>
<keyword evidence="2" id="KW-0472">Membrane</keyword>
<accession>T0ZVN2</accession>
<evidence type="ECO:0000256" key="1">
    <source>
        <dbReference type="ARBA" id="ARBA00009673"/>
    </source>
</evidence>
<keyword evidence="3" id="KW-0378">Hydrolase</keyword>
<dbReference type="EMBL" id="AUZX01013959">
    <property type="protein sequence ID" value="EQD33985.1"/>
    <property type="molecule type" value="Genomic_DNA"/>
</dbReference>
<feature type="transmembrane region" description="Helical" evidence="2">
    <location>
        <begin position="15"/>
        <end position="33"/>
    </location>
</feature>
<gene>
    <name evidence="3" type="ORF">B1A_18921</name>
</gene>
<proteinExistence type="inferred from homology"/>
<protein>
    <submittedName>
        <fullName evidence="3">D-tyrosyl-tRNA(Tyr) deacylase</fullName>
        <ecNumber evidence="3">3.1.-.-</ecNumber>
    </submittedName>
</protein>
<dbReference type="InterPro" id="IPR023509">
    <property type="entry name" value="DTD-like_sf"/>
</dbReference>
<evidence type="ECO:0000256" key="2">
    <source>
        <dbReference type="SAM" id="Phobius"/>
    </source>
</evidence>
<dbReference type="SUPFAM" id="SSF69500">
    <property type="entry name" value="DTD-like"/>
    <property type="match status" value="1"/>
</dbReference>
<dbReference type="PANTHER" id="PTHR10472:SF5">
    <property type="entry name" value="D-AMINOACYL-TRNA DEACYLASE 1"/>
    <property type="match status" value="1"/>
</dbReference>
<dbReference type="EC" id="3.1.-.-" evidence="3"/>
<comment type="caution">
    <text evidence="3">The sequence shown here is derived from an EMBL/GenBank/DDBJ whole genome shotgun (WGS) entry which is preliminary data.</text>
</comment>
<dbReference type="InterPro" id="IPR003732">
    <property type="entry name" value="Daa-tRNA_deacyls_DTD"/>
</dbReference>
<dbReference type="Pfam" id="PF02580">
    <property type="entry name" value="Tyr_Deacylase"/>
    <property type="match status" value="1"/>
</dbReference>
<comment type="similarity">
    <text evidence="1">Belongs to the DTD family.</text>
</comment>
<evidence type="ECO:0000313" key="3">
    <source>
        <dbReference type="EMBL" id="EQD33985.1"/>
    </source>
</evidence>